<dbReference type="InterPro" id="IPR052919">
    <property type="entry name" value="TA_system_RNase"/>
</dbReference>
<evidence type="ECO:0000313" key="2">
    <source>
        <dbReference type="EMBL" id="KYG03463.1"/>
    </source>
</evidence>
<proteinExistence type="predicted"/>
<gene>
    <name evidence="2" type="ORF">BE18_36490</name>
</gene>
<dbReference type="AlphaFoldDB" id="A0A150TFK4"/>
<dbReference type="InterPro" id="IPR029060">
    <property type="entry name" value="PIN-like_dom_sf"/>
</dbReference>
<dbReference type="EMBL" id="JEMC01000284">
    <property type="protein sequence ID" value="KYG03463.1"/>
    <property type="molecule type" value="Genomic_DNA"/>
</dbReference>
<dbReference type="Gene3D" id="3.40.50.1010">
    <property type="entry name" value="5'-nuclease"/>
    <property type="match status" value="1"/>
</dbReference>
<name>A0A150TFK4_SORCE</name>
<accession>A0A150TFK4</accession>
<dbReference type="Proteomes" id="UP000075515">
    <property type="component" value="Unassembled WGS sequence"/>
</dbReference>
<dbReference type="InterPro" id="IPR002716">
    <property type="entry name" value="PIN_dom"/>
</dbReference>
<comment type="caution">
    <text evidence="2">The sequence shown here is derived from an EMBL/GenBank/DDBJ whole genome shotgun (WGS) entry which is preliminary data.</text>
</comment>
<sequence length="131" mass="14240">MKLLLDTHVWLWAVLAPERIATTARQAIEDPHNTLLISAASAWEISVKHASGKLPLPEQPEVLVPRAIAALDAIELPVTARHAISSAALPYHHRDPFDRLLVAQALCEGAALVTVDELLTRYSATLLWAGS</sequence>
<reference evidence="2 3" key="1">
    <citation type="submission" date="2014-02" db="EMBL/GenBank/DDBJ databases">
        <title>The small core and large imbalanced accessory genome model reveals a collaborative survival strategy of Sorangium cellulosum strains in nature.</title>
        <authorList>
            <person name="Han K."/>
            <person name="Peng R."/>
            <person name="Blom J."/>
            <person name="Li Y.-Z."/>
        </authorList>
    </citation>
    <scope>NUCLEOTIDE SEQUENCE [LARGE SCALE GENOMIC DNA]</scope>
    <source>
        <strain evidence="2 3">So0149</strain>
    </source>
</reference>
<dbReference type="CDD" id="cd09872">
    <property type="entry name" value="PIN_Sll0205-like"/>
    <property type="match status" value="1"/>
</dbReference>
<dbReference type="InterPro" id="IPR041705">
    <property type="entry name" value="PIN_Sll0205"/>
</dbReference>
<dbReference type="PANTHER" id="PTHR36173">
    <property type="entry name" value="RIBONUCLEASE VAPC16-RELATED"/>
    <property type="match status" value="1"/>
</dbReference>
<organism evidence="2 3">
    <name type="scientific">Sorangium cellulosum</name>
    <name type="common">Polyangium cellulosum</name>
    <dbReference type="NCBI Taxonomy" id="56"/>
    <lineage>
        <taxon>Bacteria</taxon>
        <taxon>Pseudomonadati</taxon>
        <taxon>Myxococcota</taxon>
        <taxon>Polyangia</taxon>
        <taxon>Polyangiales</taxon>
        <taxon>Polyangiaceae</taxon>
        <taxon>Sorangium</taxon>
    </lineage>
</organism>
<evidence type="ECO:0000259" key="1">
    <source>
        <dbReference type="Pfam" id="PF01850"/>
    </source>
</evidence>
<dbReference type="SUPFAM" id="SSF88723">
    <property type="entry name" value="PIN domain-like"/>
    <property type="match status" value="1"/>
</dbReference>
<evidence type="ECO:0000313" key="3">
    <source>
        <dbReference type="Proteomes" id="UP000075515"/>
    </source>
</evidence>
<protein>
    <recommendedName>
        <fullName evidence="1">PIN domain-containing protein</fullName>
    </recommendedName>
</protein>
<dbReference type="PANTHER" id="PTHR36173:SF2">
    <property type="entry name" value="RIBONUCLEASE VAPC16"/>
    <property type="match status" value="1"/>
</dbReference>
<feature type="domain" description="PIN" evidence="1">
    <location>
        <begin position="4"/>
        <end position="122"/>
    </location>
</feature>
<dbReference type="Pfam" id="PF01850">
    <property type="entry name" value="PIN"/>
    <property type="match status" value="1"/>
</dbReference>